<evidence type="ECO:0000259" key="1">
    <source>
        <dbReference type="Pfam" id="PF00391"/>
    </source>
</evidence>
<dbReference type="InterPro" id="IPR013815">
    <property type="entry name" value="ATP_grasp_subdomain_1"/>
</dbReference>
<accession>A0A318XJN8</accession>
<dbReference type="Gene3D" id="3.30.1490.20">
    <property type="entry name" value="ATP-grasp fold, A domain"/>
    <property type="match status" value="1"/>
</dbReference>
<dbReference type="Gene3D" id="3.50.30.10">
    <property type="entry name" value="Phosphohistidine domain"/>
    <property type="match status" value="1"/>
</dbReference>
<dbReference type="Pfam" id="PF00391">
    <property type="entry name" value="PEP-utilizers"/>
    <property type="match status" value="1"/>
</dbReference>
<comment type="caution">
    <text evidence="3">The sequence shown here is derived from an EMBL/GenBank/DDBJ whole genome shotgun (WGS) entry which is preliminary data.</text>
</comment>
<keyword evidence="3" id="KW-0670">Pyruvate</keyword>
<dbReference type="InterPro" id="IPR008279">
    <property type="entry name" value="PEP-util_enz_mobile_dom"/>
</dbReference>
<dbReference type="InterPro" id="IPR036637">
    <property type="entry name" value="Phosphohistidine_dom_sf"/>
</dbReference>
<evidence type="ECO:0000259" key="2">
    <source>
        <dbReference type="Pfam" id="PF01326"/>
    </source>
</evidence>
<organism evidence="3 4">
    <name type="scientific">Ruminiclostridium sufflavum DSM 19573</name>
    <dbReference type="NCBI Taxonomy" id="1121337"/>
    <lineage>
        <taxon>Bacteria</taxon>
        <taxon>Bacillati</taxon>
        <taxon>Bacillota</taxon>
        <taxon>Clostridia</taxon>
        <taxon>Eubacteriales</taxon>
        <taxon>Oscillospiraceae</taxon>
        <taxon>Ruminiclostridium</taxon>
    </lineage>
</organism>
<dbReference type="GO" id="GO:0005524">
    <property type="term" value="F:ATP binding"/>
    <property type="evidence" value="ECO:0007669"/>
    <property type="project" value="InterPro"/>
</dbReference>
<dbReference type="Proteomes" id="UP000248132">
    <property type="component" value="Unassembled WGS sequence"/>
</dbReference>
<dbReference type="Gene3D" id="3.30.470.20">
    <property type="entry name" value="ATP-grasp fold, B domain"/>
    <property type="match status" value="1"/>
</dbReference>
<sequence>MNEKLLFFEDINKDMRSLAGGKGANLGEMTQAGFPVPKGFCITTEVYRDFVKDADLFGEPEPDAEQIREKLQSLPLPDYLPEMLREAMKKFKPDALFSVRSSATAEDLPYASFAGQQDTYLNVPVSEIENAVRNCFASLYTDRAVEYRKKNNIEKALMCVIVQQMVFSEAAGVLFTADPVSGNRHIEVIDAGFGLGEALVSGLVTPDHYYYNKKKGAVSERRISLKKIAILPLINGGTITKEINSAKQVLSGEQIKELASFGEKLEQHYGMPQDVEWAIQDNKLYILQTRAITSLYPLPDIKDNDFHILICIGHIQMNTAAFSRMGGETFALLFRMKDIPLTEYKNERIFLPGGRLFSDLSSLYNYGILRKLALKVLPEIEPLTAEALSEVFAQYTKFHKKKLYIPKDVSFLPIKIFYRFLKGDTSSTISYMYKLAGEISDKRSLAILTAPAGQPRIQAIYENINLINTIIRTFVPLIGPGILALVKMKRMEKRIFGEARYTPYVEMGLEGNITTEMGLMLGDLADLANQHAEVINEFRNTKYITLHQRIYARNDDFSGKWAEFLDIYGCRCAGELDISCSRWRENPALIAKQLVAMAEGKEYGSHRTEYEATVKKAKAKAQEFIRAVEHKAGKRKSKKIARYIKIYREVFPIREHMKYIIIRVMDSARIALLKQGTEMVIKEQLKNAEDIFLLQYKELYEAIEDGSDLRGLADERRQELRHWQKLTPPRVMTSEGECIIGRYKAKNLLVGTMIGSGVSFGAVEGIAKVVLDPKESRVEVGEILVAPFTDPGWTPLFINAAGLVTEVGGKLTHGSVVAREYGIPAVTGVVDATSKIKTGQRIRVDGSSGYVWILD</sequence>
<dbReference type="AlphaFoldDB" id="A0A318XJN8"/>
<gene>
    <name evidence="3" type="ORF">LY28_02352</name>
</gene>
<evidence type="ECO:0000313" key="3">
    <source>
        <dbReference type="EMBL" id="PYG87214.1"/>
    </source>
</evidence>
<dbReference type="SUPFAM" id="SSF56059">
    <property type="entry name" value="Glutathione synthetase ATP-binding domain-like"/>
    <property type="match status" value="1"/>
</dbReference>
<dbReference type="SUPFAM" id="SSF52009">
    <property type="entry name" value="Phosphohistidine domain"/>
    <property type="match status" value="1"/>
</dbReference>
<evidence type="ECO:0000313" key="4">
    <source>
        <dbReference type="Proteomes" id="UP000248132"/>
    </source>
</evidence>
<dbReference type="EMBL" id="QKMR01000013">
    <property type="protein sequence ID" value="PYG87214.1"/>
    <property type="molecule type" value="Genomic_DNA"/>
</dbReference>
<reference evidence="3 4" key="1">
    <citation type="submission" date="2018-06" db="EMBL/GenBank/DDBJ databases">
        <title>Genomic Encyclopedia of Type Strains, Phase I: the one thousand microbial genomes (KMG-I) project.</title>
        <authorList>
            <person name="Kyrpides N."/>
        </authorList>
    </citation>
    <scope>NUCLEOTIDE SEQUENCE [LARGE SCALE GENOMIC DNA]</scope>
    <source>
        <strain evidence="3 4">DSM 19573</strain>
    </source>
</reference>
<protein>
    <submittedName>
        <fullName evidence="3">Pyruvate,water dikinase</fullName>
    </submittedName>
</protein>
<keyword evidence="3" id="KW-0808">Transferase</keyword>
<dbReference type="InterPro" id="IPR002192">
    <property type="entry name" value="PPDK_AMP/ATP-bd"/>
</dbReference>
<dbReference type="PANTHER" id="PTHR43615">
    <property type="entry name" value="PHOSPHOENOLPYRUVATE SYNTHASE-RELATED"/>
    <property type="match status" value="1"/>
</dbReference>
<dbReference type="Pfam" id="PF01326">
    <property type="entry name" value="PPDK_N"/>
    <property type="match status" value="1"/>
</dbReference>
<dbReference type="RefSeq" id="WP_110462373.1">
    <property type="nucleotide sequence ID" value="NZ_QKMR01000013.1"/>
</dbReference>
<keyword evidence="3" id="KW-0418">Kinase</keyword>
<keyword evidence="4" id="KW-1185">Reference proteome</keyword>
<feature type="domain" description="Pyruvate phosphate dikinase AMP/ATP-binding" evidence="2">
    <location>
        <begin position="18"/>
        <end position="294"/>
    </location>
</feature>
<feature type="domain" description="PEP-utilising enzyme mobile" evidence="1">
    <location>
        <begin position="780"/>
        <end position="849"/>
    </location>
</feature>
<proteinExistence type="predicted"/>
<dbReference type="PANTHER" id="PTHR43615:SF1">
    <property type="entry name" value="PPDK_N DOMAIN-CONTAINING PROTEIN"/>
    <property type="match status" value="1"/>
</dbReference>
<name>A0A318XJN8_9FIRM</name>
<dbReference type="InterPro" id="IPR051549">
    <property type="entry name" value="PEP_Utilizing_Enz"/>
</dbReference>
<dbReference type="GO" id="GO:0016301">
    <property type="term" value="F:kinase activity"/>
    <property type="evidence" value="ECO:0007669"/>
    <property type="project" value="UniProtKB-KW"/>
</dbReference>
<dbReference type="OrthoDB" id="9765468at2"/>